<sequence>MKFFLCVAAMLLITQCLPGQVALPETYLSAIRQQLTVQWPKNKTINLVFHGHSVPGGYWNDHRVETLRSYPYQVLKALKEKYPYALINIIVTAKGGENSVDGQKRFADVLAHKPDVLFIDYALNDVGIGLNKAKKAWEQMIRQALAAGIKVVLLTPSPDQRIHLSDSANILEQHARQIRQLAAAYKTGLVDSYALFKNRFQTAGTIKPYMSWVNHPNEKGHLLIAGGILKYFDL</sequence>
<dbReference type="InterPro" id="IPR051532">
    <property type="entry name" value="Ester_Hydrolysis_Enzymes"/>
</dbReference>
<evidence type="ECO:0000313" key="4">
    <source>
        <dbReference type="Proteomes" id="UP000077667"/>
    </source>
</evidence>
<dbReference type="RefSeq" id="WP_067750945.1">
    <property type="nucleotide sequence ID" value="NZ_CP015772.1"/>
</dbReference>
<dbReference type="PANTHER" id="PTHR30383:SF5">
    <property type="entry name" value="SGNH HYDROLASE-TYPE ESTERASE DOMAIN-CONTAINING PROTEIN"/>
    <property type="match status" value="1"/>
</dbReference>
<organism evidence="3 4">
    <name type="scientific">Niabella ginsenosidivorans</name>
    <dbReference type="NCBI Taxonomy" id="1176587"/>
    <lineage>
        <taxon>Bacteria</taxon>
        <taxon>Pseudomonadati</taxon>
        <taxon>Bacteroidota</taxon>
        <taxon>Chitinophagia</taxon>
        <taxon>Chitinophagales</taxon>
        <taxon>Chitinophagaceae</taxon>
        <taxon>Niabella</taxon>
    </lineage>
</organism>
<evidence type="ECO:0000256" key="1">
    <source>
        <dbReference type="SAM" id="SignalP"/>
    </source>
</evidence>
<protein>
    <submittedName>
        <fullName evidence="3">Lipase</fullName>
    </submittedName>
</protein>
<dbReference type="Proteomes" id="UP000077667">
    <property type="component" value="Chromosome"/>
</dbReference>
<accession>A0A1A9HWI9</accession>
<dbReference type="STRING" id="1176587.A8C56_01125"/>
<dbReference type="GO" id="GO:0004622">
    <property type="term" value="F:phosphatidylcholine lysophospholipase activity"/>
    <property type="evidence" value="ECO:0007669"/>
    <property type="project" value="TreeGrafter"/>
</dbReference>
<dbReference type="SUPFAM" id="SSF52266">
    <property type="entry name" value="SGNH hydrolase"/>
    <property type="match status" value="1"/>
</dbReference>
<evidence type="ECO:0000313" key="3">
    <source>
        <dbReference type="EMBL" id="ANH79757.1"/>
    </source>
</evidence>
<name>A0A1A9HWI9_9BACT</name>
<dbReference type="InterPro" id="IPR013830">
    <property type="entry name" value="SGNH_hydro"/>
</dbReference>
<dbReference type="OrthoDB" id="9796689at2"/>
<dbReference type="Gene3D" id="3.40.50.1110">
    <property type="entry name" value="SGNH hydrolase"/>
    <property type="match status" value="1"/>
</dbReference>
<dbReference type="AlphaFoldDB" id="A0A1A9HWI9"/>
<feature type="chain" id="PRO_5008389554" evidence="1">
    <location>
        <begin position="22"/>
        <end position="234"/>
    </location>
</feature>
<reference evidence="3 4" key="1">
    <citation type="submission" date="2016-05" db="EMBL/GenBank/DDBJ databases">
        <title>Niabella ginsenosidivorans BS26 whole genome sequencing.</title>
        <authorList>
            <person name="Im W.T."/>
            <person name="Siddiqi M.Z."/>
        </authorList>
    </citation>
    <scope>NUCLEOTIDE SEQUENCE [LARGE SCALE GENOMIC DNA]</scope>
    <source>
        <strain evidence="3 4">BS26</strain>
    </source>
</reference>
<dbReference type="Pfam" id="PF13472">
    <property type="entry name" value="Lipase_GDSL_2"/>
    <property type="match status" value="1"/>
</dbReference>
<dbReference type="KEGG" id="nia:A8C56_01125"/>
<dbReference type="InterPro" id="IPR036514">
    <property type="entry name" value="SGNH_hydro_sf"/>
</dbReference>
<proteinExistence type="predicted"/>
<evidence type="ECO:0000259" key="2">
    <source>
        <dbReference type="Pfam" id="PF13472"/>
    </source>
</evidence>
<dbReference type="PANTHER" id="PTHR30383">
    <property type="entry name" value="THIOESTERASE 1/PROTEASE 1/LYSOPHOSPHOLIPASE L1"/>
    <property type="match status" value="1"/>
</dbReference>
<gene>
    <name evidence="3" type="ORF">A8C56_01125</name>
</gene>
<feature type="signal peptide" evidence="1">
    <location>
        <begin position="1"/>
        <end position="21"/>
    </location>
</feature>
<keyword evidence="4" id="KW-1185">Reference proteome</keyword>
<keyword evidence="1" id="KW-0732">Signal</keyword>
<feature type="domain" description="SGNH hydrolase-type esterase" evidence="2">
    <location>
        <begin position="50"/>
        <end position="221"/>
    </location>
</feature>
<dbReference type="EMBL" id="CP015772">
    <property type="protein sequence ID" value="ANH79757.1"/>
    <property type="molecule type" value="Genomic_DNA"/>
</dbReference>